<feature type="compositionally biased region" description="Acidic residues" evidence="1">
    <location>
        <begin position="141"/>
        <end position="157"/>
    </location>
</feature>
<evidence type="ECO:0000313" key="2">
    <source>
        <dbReference type="EMBL" id="MEV0709153.1"/>
    </source>
</evidence>
<feature type="region of interest" description="Disordered" evidence="1">
    <location>
        <begin position="1"/>
        <end position="174"/>
    </location>
</feature>
<dbReference type="RefSeq" id="WP_355082708.1">
    <property type="nucleotide sequence ID" value="NZ_JBEXKW010000001.1"/>
</dbReference>
<evidence type="ECO:0000256" key="1">
    <source>
        <dbReference type="SAM" id="MobiDB-lite"/>
    </source>
</evidence>
<evidence type="ECO:0000313" key="3">
    <source>
        <dbReference type="Proteomes" id="UP001551695"/>
    </source>
</evidence>
<sequence>MSTEYDRNRTGSLTEDPADTDNIDHTDNTHGHSGAASGYAPGEHEVIDAEVIDAETRDIETGRKSSSVDDDGQAFVAGSGSNADDAETGRLAADDGYGTDGGVGTHERSAATSEADFPETDRATSEAGTAHTADTERDLIATDEPEPGVDSVEESAESEPVVRQQSPAHDDETVVPLFDEQSLEQLRGRWRDLQGTFVDDPRDAVARADELVTELIHELTSTYAERKEIIADRWSDEPDTESLRHALRSYRAFFNQLLSPTS</sequence>
<keyword evidence="3" id="KW-1185">Reference proteome</keyword>
<comment type="caution">
    <text evidence="2">The sequence shown here is derived from an EMBL/GenBank/DDBJ whole genome shotgun (WGS) entry which is preliminary data.</text>
</comment>
<dbReference type="EMBL" id="JBFAKC010000006">
    <property type="protein sequence ID" value="MEV0709153.1"/>
    <property type="molecule type" value="Genomic_DNA"/>
</dbReference>
<name>A0ABV3FUS2_9NOCA</name>
<organism evidence="2 3">
    <name type="scientific">Nocardia aurea</name>
    <dbReference type="NCBI Taxonomy" id="2144174"/>
    <lineage>
        <taxon>Bacteria</taxon>
        <taxon>Bacillati</taxon>
        <taxon>Actinomycetota</taxon>
        <taxon>Actinomycetes</taxon>
        <taxon>Mycobacteriales</taxon>
        <taxon>Nocardiaceae</taxon>
        <taxon>Nocardia</taxon>
    </lineage>
</organism>
<protein>
    <submittedName>
        <fullName evidence="2">Uncharacterized protein</fullName>
    </submittedName>
</protein>
<reference evidence="2 3" key="1">
    <citation type="submission" date="2024-06" db="EMBL/GenBank/DDBJ databases">
        <title>The Natural Products Discovery Center: Release of the First 8490 Sequenced Strains for Exploring Actinobacteria Biosynthetic Diversity.</title>
        <authorList>
            <person name="Kalkreuter E."/>
            <person name="Kautsar S.A."/>
            <person name="Yang D."/>
            <person name="Bader C.D."/>
            <person name="Teijaro C.N."/>
            <person name="Fluegel L."/>
            <person name="Davis C.M."/>
            <person name="Simpson J.R."/>
            <person name="Lauterbach L."/>
            <person name="Steele A.D."/>
            <person name="Gui C."/>
            <person name="Meng S."/>
            <person name="Li G."/>
            <person name="Viehrig K."/>
            <person name="Ye F."/>
            <person name="Su P."/>
            <person name="Kiefer A.F."/>
            <person name="Nichols A."/>
            <person name="Cepeda A.J."/>
            <person name="Yan W."/>
            <person name="Fan B."/>
            <person name="Jiang Y."/>
            <person name="Adhikari A."/>
            <person name="Zheng C.-J."/>
            <person name="Schuster L."/>
            <person name="Cowan T.M."/>
            <person name="Smanski M.J."/>
            <person name="Chevrette M.G."/>
            <person name="De Carvalho L.P.S."/>
            <person name="Shen B."/>
        </authorList>
    </citation>
    <scope>NUCLEOTIDE SEQUENCE [LARGE SCALE GENOMIC DNA]</scope>
    <source>
        <strain evidence="2 3">NPDC050403</strain>
    </source>
</reference>
<accession>A0ABV3FUS2</accession>
<dbReference type="Proteomes" id="UP001551695">
    <property type="component" value="Unassembled WGS sequence"/>
</dbReference>
<proteinExistence type="predicted"/>
<feature type="compositionally biased region" description="Basic and acidic residues" evidence="1">
    <location>
        <begin position="54"/>
        <end position="67"/>
    </location>
</feature>
<gene>
    <name evidence="2" type="ORF">AB0I48_16460</name>
</gene>